<dbReference type="AlphaFoldDB" id="A0A2S5CJ13"/>
<dbReference type="EMBL" id="PGFZ01000008">
    <property type="protein sequence ID" value="POZ50794.1"/>
    <property type="molecule type" value="Genomic_DNA"/>
</dbReference>
<accession>A0A2S5CJ13</accession>
<comment type="caution">
    <text evidence="1">The sequence shown here is derived from an EMBL/GenBank/DDBJ whole genome shotgun (WGS) entry which is preliminary data.</text>
</comment>
<dbReference type="Proteomes" id="UP000237423">
    <property type="component" value="Unassembled WGS sequence"/>
</dbReference>
<organism evidence="1 2">
    <name type="scientific">Methylovulum psychrotolerans</name>
    <dbReference type="NCBI Taxonomy" id="1704499"/>
    <lineage>
        <taxon>Bacteria</taxon>
        <taxon>Pseudomonadati</taxon>
        <taxon>Pseudomonadota</taxon>
        <taxon>Gammaproteobacteria</taxon>
        <taxon>Methylococcales</taxon>
        <taxon>Methylococcaceae</taxon>
        <taxon>Methylovulum</taxon>
    </lineage>
</organism>
<gene>
    <name evidence="1" type="ORF">AADEFJLK_03263</name>
</gene>
<evidence type="ECO:0008006" key="3">
    <source>
        <dbReference type="Google" id="ProtNLM"/>
    </source>
</evidence>
<proteinExistence type="predicted"/>
<dbReference type="InterPro" id="IPR036526">
    <property type="entry name" value="C-N_Hydrolase_sf"/>
</dbReference>
<name>A0A2S5CJ13_9GAMM</name>
<evidence type="ECO:0000313" key="2">
    <source>
        <dbReference type="Proteomes" id="UP000237423"/>
    </source>
</evidence>
<protein>
    <recommendedName>
        <fullName evidence="3">CN hydrolase domain-containing protein</fullName>
    </recommendedName>
</protein>
<sequence length="427" mass="47491">MYGHFDDETLQQWCALYVRVVCNDSQRLANAINTCKSSEIGAALSKPQNINGLLAKTTLTDVDCLAVFGYLCEMDNKFRQLASPCLIDTPIEVTLNNSRYLLLRRTESPILKGIPEKKRFKPSHSLGTTGTLALHHEWQAIETSTILDICRSDAFDTLTNHLKIGFSPYADGQDMRWACDAHDPRGINGKIPFWCCGTKTAEAELLERISSVLAAAYQANVHILLFPELVMTENLQSHISQWLRKNNAFDPQIRLVVAGTRHVHADNPAPANTYSNRCSVFNSVGGLEWQQDKRQSFDLTAEQTQALFGIAAPAFEPTDITQHLTIRNTTLGAIATAICLDFLQDKHWQTLPIAIFLVPAMSEGLSRFKDRCRAAGKAGSSAFICNAQKDNSDDKSMLAYCPTKKDTLKPEPIAPFLFTVHIDITMN</sequence>
<dbReference type="SUPFAM" id="SSF56317">
    <property type="entry name" value="Carbon-nitrogen hydrolase"/>
    <property type="match status" value="1"/>
</dbReference>
<evidence type="ECO:0000313" key="1">
    <source>
        <dbReference type="EMBL" id="POZ50794.1"/>
    </source>
</evidence>
<dbReference type="RefSeq" id="WP_103974969.1">
    <property type="nucleotide sequence ID" value="NZ_PGFZ01000008.1"/>
</dbReference>
<reference evidence="1 2" key="1">
    <citation type="submission" date="2017-11" db="EMBL/GenBank/DDBJ databases">
        <title>Draft Genome Sequence of Methylobacter psychrotolerans Sph1T, an Obligate Methanotroph from Low-Temperature Environments.</title>
        <authorList>
            <person name="Oshkin I.Y."/>
            <person name="Miroshnikov K."/>
            <person name="Belova S.E."/>
            <person name="Korzhenkov A."/>
            <person name="Toshchakov S.V."/>
            <person name="Dedysh S.N."/>
        </authorList>
    </citation>
    <scope>NUCLEOTIDE SEQUENCE [LARGE SCALE GENOMIC DNA]</scope>
    <source>
        <strain evidence="1 2">Sph1</strain>
    </source>
</reference>
<dbReference type="Gene3D" id="3.60.110.10">
    <property type="entry name" value="Carbon-nitrogen hydrolase"/>
    <property type="match status" value="1"/>
</dbReference>